<proteinExistence type="predicted"/>
<evidence type="ECO:0000313" key="2">
    <source>
        <dbReference type="Proteomes" id="UP000230069"/>
    </source>
</evidence>
<dbReference type="EMBL" id="KZ305062">
    <property type="protein sequence ID" value="PIA32273.1"/>
    <property type="molecule type" value="Genomic_DNA"/>
</dbReference>
<protein>
    <submittedName>
        <fullName evidence="1">Uncharacterized protein</fullName>
    </submittedName>
</protein>
<dbReference type="InParanoid" id="A0A2G5CLV6"/>
<dbReference type="Proteomes" id="UP000230069">
    <property type="component" value="Unassembled WGS sequence"/>
</dbReference>
<dbReference type="AlphaFoldDB" id="A0A2G5CLV6"/>
<keyword evidence="2" id="KW-1185">Reference proteome</keyword>
<sequence length="115" mass="13453">MLIKGSSINLMYFFTYFRSNGKDRTRFISDHQRALKEPRQVLFPDNRRPGRYCSQITDDPCTPTTTITYTFTLYKTYLTNYKYLIPKVMHHRSLASSRPVVANRIELPPAADVNI</sequence>
<accession>A0A2G5CLV6</accession>
<name>A0A2G5CLV6_AQUCA</name>
<reference evidence="1 2" key="1">
    <citation type="submission" date="2017-09" db="EMBL/GenBank/DDBJ databases">
        <title>WGS assembly of Aquilegia coerulea Goldsmith.</title>
        <authorList>
            <person name="Hodges S."/>
            <person name="Kramer E."/>
            <person name="Nordborg M."/>
            <person name="Tomkins J."/>
            <person name="Borevitz J."/>
            <person name="Derieg N."/>
            <person name="Yan J."/>
            <person name="Mihaltcheva S."/>
            <person name="Hayes R.D."/>
            <person name="Rokhsar D."/>
        </authorList>
    </citation>
    <scope>NUCLEOTIDE SEQUENCE [LARGE SCALE GENOMIC DNA]</scope>
    <source>
        <strain evidence="2">cv. Goldsmith</strain>
    </source>
</reference>
<gene>
    <name evidence="1" type="ORF">AQUCO_04500103v1</name>
</gene>
<organism evidence="1 2">
    <name type="scientific">Aquilegia coerulea</name>
    <name type="common">Rocky mountain columbine</name>
    <dbReference type="NCBI Taxonomy" id="218851"/>
    <lineage>
        <taxon>Eukaryota</taxon>
        <taxon>Viridiplantae</taxon>
        <taxon>Streptophyta</taxon>
        <taxon>Embryophyta</taxon>
        <taxon>Tracheophyta</taxon>
        <taxon>Spermatophyta</taxon>
        <taxon>Magnoliopsida</taxon>
        <taxon>Ranunculales</taxon>
        <taxon>Ranunculaceae</taxon>
        <taxon>Thalictroideae</taxon>
        <taxon>Aquilegia</taxon>
    </lineage>
</organism>
<evidence type="ECO:0000313" key="1">
    <source>
        <dbReference type="EMBL" id="PIA32273.1"/>
    </source>
</evidence>